<comment type="caution">
    <text evidence="1">The sequence shown here is derived from an EMBL/GenBank/DDBJ whole genome shotgun (WGS) entry which is preliminary data.</text>
</comment>
<reference evidence="1" key="1">
    <citation type="submission" date="2020-10" db="EMBL/GenBank/DDBJ databases">
        <authorList>
            <person name="Castelo-Branco R."/>
            <person name="Eusebio N."/>
            <person name="Adriana R."/>
            <person name="Vieira A."/>
            <person name="Brugerolle De Fraissinette N."/>
            <person name="Rezende De Castro R."/>
            <person name="Schneider M.P."/>
            <person name="Vasconcelos V."/>
            <person name="Leao P.N."/>
        </authorList>
    </citation>
    <scope>NUCLEOTIDE SEQUENCE</scope>
    <source>
        <strain evidence="1">LEGE 11467</strain>
    </source>
</reference>
<sequence length="58" mass="6751">MKGIAFGNWMIRPTKRWQGVKVEKFEMLGDAWTAVKLGYVIVIHCPVSERERGEEDEQ</sequence>
<protein>
    <submittedName>
        <fullName evidence="1">Uncharacterized protein</fullName>
    </submittedName>
</protein>
<evidence type="ECO:0000313" key="1">
    <source>
        <dbReference type="EMBL" id="MBE9039362.1"/>
    </source>
</evidence>
<proteinExistence type="predicted"/>
<dbReference type="Proteomes" id="UP000621799">
    <property type="component" value="Unassembled WGS sequence"/>
</dbReference>
<organism evidence="1 2">
    <name type="scientific">Zarconia navalis LEGE 11467</name>
    <dbReference type="NCBI Taxonomy" id="1828826"/>
    <lineage>
        <taxon>Bacteria</taxon>
        <taxon>Bacillati</taxon>
        <taxon>Cyanobacteriota</taxon>
        <taxon>Cyanophyceae</taxon>
        <taxon>Oscillatoriophycideae</taxon>
        <taxon>Oscillatoriales</taxon>
        <taxon>Oscillatoriales incertae sedis</taxon>
        <taxon>Zarconia</taxon>
        <taxon>Zarconia navalis</taxon>
    </lineage>
</organism>
<accession>A0A928VVA2</accession>
<name>A0A928VVA2_9CYAN</name>
<dbReference type="RefSeq" id="WP_264319624.1">
    <property type="nucleotide sequence ID" value="NZ_JADEXN010000007.1"/>
</dbReference>
<dbReference type="EMBL" id="JADEXN010000007">
    <property type="protein sequence ID" value="MBE9039362.1"/>
    <property type="molecule type" value="Genomic_DNA"/>
</dbReference>
<gene>
    <name evidence="1" type="ORF">IQ235_00945</name>
</gene>
<evidence type="ECO:0000313" key="2">
    <source>
        <dbReference type="Proteomes" id="UP000621799"/>
    </source>
</evidence>
<keyword evidence="2" id="KW-1185">Reference proteome</keyword>
<dbReference type="AlphaFoldDB" id="A0A928VVA2"/>